<feature type="compositionally biased region" description="Basic and acidic residues" evidence="1">
    <location>
        <begin position="49"/>
        <end position="63"/>
    </location>
</feature>
<evidence type="ECO:0000256" key="2">
    <source>
        <dbReference type="SAM" id="SignalP"/>
    </source>
</evidence>
<name>A0AAU9MVR5_9ASTR</name>
<feature type="signal peptide" evidence="2">
    <location>
        <begin position="1"/>
        <end position="24"/>
    </location>
</feature>
<protein>
    <recommendedName>
        <fullName evidence="5">Glycine-rich protein</fullName>
    </recommendedName>
</protein>
<organism evidence="3 4">
    <name type="scientific">Lactuca virosa</name>
    <dbReference type="NCBI Taxonomy" id="75947"/>
    <lineage>
        <taxon>Eukaryota</taxon>
        <taxon>Viridiplantae</taxon>
        <taxon>Streptophyta</taxon>
        <taxon>Embryophyta</taxon>
        <taxon>Tracheophyta</taxon>
        <taxon>Spermatophyta</taxon>
        <taxon>Magnoliopsida</taxon>
        <taxon>eudicotyledons</taxon>
        <taxon>Gunneridae</taxon>
        <taxon>Pentapetalae</taxon>
        <taxon>asterids</taxon>
        <taxon>campanulids</taxon>
        <taxon>Asterales</taxon>
        <taxon>Asteraceae</taxon>
        <taxon>Cichorioideae</taxon>
        <taxon>Cichorieae</taxon>
        <taxon>Lactucinae</taxon>
        <taxon>Lactuca</taxon>
    </lineage>
</organism>
<evidence type="ECO:0008006" key="5">
    <source>
        <dbReference type="Google" id="ProtNLM"/>
    </source>
</evidence>
<evidence type="ECO:0000313" key="3">
    <source>
        <dbReference type="EMBL" id="CAH1431934.1"/>
    </source>
</evidence>
<keyword evidence="2" id="KW-0732">Signal</keyword>
<dbReference type="EMBL" id="CAKMRJ010003334">
    <property type="protein sequence ID" value="CAH1431934.1"/>
    <property type="molecule type" value="Genomic_DNA"/>
</dbReference>
<evidence type="ECO:0000313" key="4">
    <source>
        <dbReference type="Proteomes" id="UP001157418"/>
    </source>
</evidence>
<feature type="chain" id="PRO_5043325437" description="Glycine-rich protein" evidence="2">
    <location>
        <begin position="25"/>
        <end position="116"/>
    </location>
</feature>
<evidence type="ECO:0000256" key="1">
    <source>
        <dbReference type="SAM" id="MobiDB-lite"/>
    </source>
</evidence>
<accession>A0AAU9MVR5</accession>
<comment type="caution">
    <text evidence="3">The sequence shown here is derived from an EMBL/GenBank/DDBJ whole genome shotgun (WGS) entry which is preliminary data.</text>
</comment>
<dbReference type="AlphaFoldDB" id="A0AAU9MVR5"/>
<feature type="compositionally biased region" description="Gly residues" evidence="1">
    <location>
        <begin position="64"/>
        <end position="91"/>
    </location>
</feature>
<gene>
    <name evidence="3" type="ORF">LVIROSA_LOCUS18628</name>
</gene>
<feature type="region of interest" description="Disordered" evidence="1">
    <location>
        <begin position="49"/>
        <end position="101"/>
    </location>
</feature>
<sequence length="116" mass="12187">MESVHKSFLLIVAIFLIVFQSTTTTTQGTRELLEKKEVHDEHIRVAVKDQKGGVVTEGHEDGKYGGGYGHGYGSGSGGGGGGGGGSGSKGQGDGRHGKGEVEGTLYPVYLYFNKRK</sequence>
<proteinExistence type="predicted"/>
<reference evidence="3 4" key="1">
    <citation type="submission" date="2022-01" db="EMBL/GenBank/DDBJ databases">
        <authorList>
            <person name="Xiong W."/>
            <person name="Schranz E."/>
        </authorList>
    </citation>
    <scope>NUCLEOTIDE SEQUENCE [LARGE SCALE GENOMIC DNA]</scope>
</reference>
<feature type="compositionally biased region" description="Basic and acidic residues" evidence="1">
    <location>
        <begin position="92"/>
        <end position="101"/>
    </location>
</feature>
<dbReference type="Proteomes" id="UP001157418">
    <property type="component" value="Unassembled WGS sequence"/>
</dbReference>
<keyword evidence="4" id="KW-1185">Reference proteome</keyword>